<feature type="region of interest" description="Disordered" evidence="14">
    <location>
        <begin position="868"/>
        <end position="893"/>
    </location>
</feature>
<evidence type="ECO:0000313" key="18">
    <source>
        <dbReference type="Proteomes" id="UP000887575"/>
    </source>
</evidence>
<keyword evidence="4" id="KW-0254">Endocytosis</keyword>
<evidence type="ECO:0000256" key="6">
    <source>
        <dbReference type="ARBA" id="ARBA00022737"/>
    </source>
</evidence>
<dbReference type="WBParaSite" id="MBELARI_LOCUS20617">
    <property type="protein sequence ID" value="MBELARI_LOCUS20617"/>
    <property type="gene ID" value="MBELARI_LOCUS20617"/>
</dbReference>
<protein>
    <recommendedName>
        <fullName evidence="17">EGF-like domain-containing protein</fullName>
    </recommendedName>
</protein>
<dbReference type="PROSITE" id="PS51257">
    <property type="entry name" value="PROKAR_LIPOPROTEIN"/>
    <property type="match status" value="1"/>
</dbReference>
<dbReference type="PROSITE" id="PS00022">
    <property type="entry name" value="EGF_1"/>
    <property type="match status" value="1"/>
</dbReference>
<dbReference type="Gene3D" id="2.120.10.30">
    <property type="entry name" value="TolB, C-terminal domain"/>
    <property type="match status" value="1"/>
</dbReference>
<feature type="disulfide bond" evidence="12">
    <location>
        <begin position="742"/>
        <end position="751"/>
    </location>
</feature>
<dbReference type="InterPro" id="IPR051221">
    <property type="entry name" value="LDLR-related"/>
</dbReference>
<evidence type="ECO:0000256" key="15">
    <source>
        <dbReference type="SAM" id="Phobius"/>
    </source>
</evidence>
<dbReference type="AlphaFoldDB" id="A0AAF3J795"/>
<dbReference type="Gene3D" id="2.10.25.10">
    <property type="entry name" value="Laminin"/>
    <property type="match status" value="1"/>
</dbReference>
<keyword evidence="5 15" id="KW-0812">Transmembrane</keyword>
<dbReference type="PRINTS" id="PR00261">
    <property type="entry name" value="LDLRECEPTOR"/>
</dbReference>
<keyword evidence="11" id="KW-0325">Glycoprotein</keyword>
<evidence type="ECO:0000256" key="9">
    <source>
        <dbReference type="ARBA" id="ARBA00023157"/>
    </source>
</evidence>
<dbReference type="GO" id="GO:0016324">
    <property type="term" value="C:apical plasma membrane"/>
    <property type="evidence" value="ECO:0007669"/>
    <property type="project" value="TreeGrafter"/>
</dbReference>
<dbReference type="PROSITE" id="PS01186">
    <property type="entry name" value="EGF_2"/>
    <property type="match status" value="1"/>
</dbReference>
<feature type="region of interest" description="Disordered" evidence="14">
    <location>
        <begin position="908"/>
        <end position="950"/>
    </location>
</feature>
<feature type="disulfide bond" evidence="13">
    <location>
        <begin position="140"/>
        <end position="158"/>
    </location>
</feature>
<feature type="disulfide bond" evidence="13">
    <location>
        <begin position="194"/>
        <end position="209"/>
    </location>
</feature>
<keyword evidence="8 15" id="KW-0472">Membrane</keyword>
<dbReference type="Proteomes" id="UP000887575">
    <property type="component" value="Unassembled WGS sequence"/>
</dbReference>
<feature type="signal peptide" evidence="16">
    <location>
        <begin position="1"/>
        <end position="22"/>
    </location>
</feature>
<feature type="transmembrane region" description="Helical" evidence="15">
    <location>
        <begin position="770"/>
        <end position="791"/>
    </location>
</feature>
<feature type="compositionally biased region" description="Basic and acidic residues" evidence="14">
    <location>
        <begin position="934"/>
        <end position="950"/>
    </location>
</feature>
<evidence type="ECO:0000256" key="16">
    <source>
        <dbReference type="SAM" id="SignalP"/>
    </source>
</evidence>
<keyword evidence="9 12" id="KW-1015">Disulfide bond</keyword>
<dbReference type="InterPro" id="IPR002172">
    <property type="entry name" value="LDrepeatLR_classA_rpt"/>
</dbReference>
<organism evidence="18 19">
    <name type="scientific">Mesorhabditis belari</name>
    <dbReference type="NCBI Taxonomy" id="2138241"/>
    <lineage>
        <taxon>Eukaryota</taxon>
        <taxon>Metazoa</taxon>
        <taxon>Ecdysozoa</taxon>
        <taxon>Nematoda</taxon>
        <taxon>Chromadorea</taxon>
        <taxon>Rhabditida</taxon>
        <taxon>Rhabditina</taxon>
        <taxon>Rhabditomorpha</taxon>
        <taxon>Rhabditoidea</taxon>
        <taxon>Rhabditidae</taxon>
        <taxon>Mesorhabditinae</taxon>
        <taxon>Mesorhabditis</taxon>
    </lineage>
</organism>
<evidence type="ECO:0000256" key="5">
    <source>
        <dbReference type="ARBA" id="ARBA00022692"/>
    </source>
</evidence>
<dbReference type="PROSITE" id="PS50026">
    <property type="entry name" value="EGF_3"/>
    <property type="match status" value="1"/>
</dbReference>
<keyword evidence="6" id="KW-0677">Repeat</keyword>
<feature type="compositionally biased region" description="Low complexity" evidence="14">
    <location>
        <begin position="216"/>
        <end position="227"/>
    </location>
</feature>
<evidence type="ECO:0000256" key="4">
    <source>
        <dbReference type="ARBA" id="ARBA00022583"/>
    </source>
</evidence>
<evidence type="ECO:0000256" key="12">
    <source>
        <dbReference type="PROSITE-ProRule" id="PRU00076"/>
    </source>
</evidence>
<dbReference type="SUPFAM" id="SSF57424">
    <property type="entry name" value="LDL receptor-like module"/>
    <property type="match status" value="5"/>
</dbReference>
<dbReference type="InterPro" id="IPR036055">
    <property type="entry name" value="LDL_receptor-like_sf"/>
</dbReference>
<dbReference type="SMART" id="SM00135">
    <property type="entry name" value="LY"/>
    <property type="match status" value="4"/>
</dbReference>
<dbReference type="InterPro" id="IPR023415">
    <property type="entry name" value="LDLR_class-A_CS"/>
</dbReference>
<evidence type="ECO:0000256" key="7">
    <source>
        <dbReference type="ARBA" id="ARBA00022989"/>
    </source>
</evidence>
<dbReference type="Gene3D" id="4.10.400.10">
    <property type="entry name" value="Low-density Lipoprotein Receptor"/>
    <property type="match status" value="5"/>
</dbReference>
<dbReference type="Pfam" id="PF00057">
    <property type="entry name" value="Ldl_recept_a"/>
    <property type="match status" value="5"/>
</dbReference>
<dbReference type="PROSITE" id="PS50068">
    <property type="entry name" value="LDLRA_2"/>
    <property type="match status" value="5"/>
</dbReference>
<reference evidence="19" key="1">
    <citation type="submission" date="2024-02" db="UniProtKB">
        <authorList>
            <consortium name="WormBaseParasite"/>
        </authorList>
    </citation>
    <scope>IDENTIFICATION</scope>
</reference>
<keyword evidence="3 12" id="KW-0245">EGF-like domain</keyword>
<dbReference type="InterPro" id="IPR011042">
    <property type="entry name" value="6-blade_b-propeller_TolB-like"/>
</dbReference>
<dbReference type="PANTHER" id="PTHR22722">
    <property type="entry name" value="LOW-DENSITY LIPOPROTEIN RECEPTOR-RELATED PROTEIN 2-RELATED"/>
    <property type="match status" value="1"/>
</dbReference>
<dbReference type="InterPro" id="IPR000742">
    <property type="entry name" value="EGF"/>
</dbReference>
<feature type="disulfide bond" evidence="13">
    <location>
        <begin position="72"/>
        <end position="90"/>
    </location>
</feature>
<evidence type="ECO:0000256" key="1">
    <source>
        <dbReference type="ARBA" id="ARBA00004167"/>
    </source>
</evidence>
<dbReference type="CDD" id="cd00112">
    <property type="entry name" value="LDLa"/>
    <property type="match status" value="5"/>
</dbReference>
<evidence type="ECO:0000259" key="17">
    <source>
        <dbReference type="PROSITE" id="PS50026"/>
    </source>
</evidence>
<evidence type="ECO:0000256" key="11">
    <source>
        <dbReference type="ARBA" id="ARBA00023180"/>
    </source>
</evidence>
<dbReference type="GO" id="GO:0042562">
    <property type="term" value="F:hormone binding"/>
    <property type="evidence" value="ECO:0007669"/>
    <property type="project" value="TreeGrafter"/>
</dbReference>
<sequence length="950" mass="105693">MFWKSSGALITLSILFFGSCYGCNNDTEFTCQRINQCVPMEWRCDGASDCRDGTDEFDCNYIHKCPVNMYNCQDGDCIDAVWKCDGSIDCHNGRDELACGSALRASRVKTESSDSSTTQTKKIAGIIGTDATCHDNMYQCDGGACIHPGFRCDGQQDCPLGDDEKDCSSTKSLCPETQRPCKSNDECVPTQWWCDGEPDCQDQSDEEGCGGAEPFTESPSTTTSSSTDVLPLNQTTAHSEGTCNENQYRCKRSHLCIDMLKTCDGIEDCPEGDDEAGACRECLALDCIYDCRATVKEATCHCPTGMVTDPQDYRGCIKDNPCLHQSHCAHFCKPTDNQNYICSCDVGFQLDVDQHLCIPQTDPFGGELLFSVGNEIRVSSLHADETHASRYHTYSAIDTGENLYHLAMDVRGKSLWAGIAGHDRQWRIAKTINGELKSLRVGFPELGNIQFDWINRNVYFVTGGRSETPYIYVCDENMLYCSKLVRGLRSSVDEHGRKHIQAFRGLALHPRRGLMCWIEIFMGVDKVKCANMDGSDVHTVIDRKLVDPTTLVWDTLKNDLYVADAGNELIERINYDSREQRVIGRIINPFAMAFFNGMLYYSEMEMNVIKSLDVSTDHHLMPHIERSFSHRPFGLTINHTLAQNTLGIEACPATLECQYACVSYMMETTAVHSCLCPEGYEAGVDRECVFPENRSDYKADSYVDLEYMKSLCETGKACGANGQCVYNRDDTTNEVEDIRCECNSGYTGLFCELTDGKAMADALEGQETSFITIVLLVLAFLVVLAITFFCIHEKHQPFREFTKSTKEAVMDSSPHVLQAIRNSVHHVHEKIVSKTAKTQDTMAPITSSFSSPVFQDAKENTTLDAEVGSPLVKKSPLSSRGSPPLVSSNPVPPVPSTGVRSVFGNFENPSFRVPSPPSEMYGRETWEASLTSRSEPEFHLGDDETTRNVY</sequence>
<keyword evidence="7 15" id="KW-1133">Transmembrane helix</keyword>
<comment type="subcellular location">
    <subcellularLocation>
        <location evidence="2">Endomembrane system</location>
    </subcellularLocation>
    <subcellularLocation>
        <location evidence="1">Membrane</location>
        <topology evidence="1">Single-pass membrane protein</topology>
    </subcellularLocation>
</comment>
<dbReference type="SUPFAM" id="SSF63825">
    <property type="entry name" value="YWTD domain"/>
    <property type="match status" value="1"/>
</dbReference>
<feature type="chain" id="PRO_5042002196" description="EGF-like domain-containing protein" evidence="16">
    <location>
        <begin position="23"/>
        <end position="950"/>
    </location>
</feature>
<feature type="domain" description="EGF-like" evidence="17">
    <location>
        <begin position="708"/>
        <end position="752"/>
    </location>
</feature>
<dbReference type="PROSITE" id="PS01209">
    <property type="entry name" value="LDLRA_1"/>
    <property type="match status" value="3"/>
</dbReference>
<dbReference type="GO" id="GO:0043235">
    <property type="term" value="C:receptor complex"/>
    <property type="evidence" value="ECO:0007669"/>
    <property type="project" value="TreeGrafter"/>
</dbReference>
<dbReference type="SMART" id="SM00181">
    <property type="entry name" value="EGF"/>
    <property type="match status" value="4"/>
</dbReference>
<feature type="disulfide bond" evidence="13">
    <location>
        <begin position="133"/>
        <end position="145"/>
    </location>
</feature>
<feature type="disulfide bond" evidence="13">
    <location>
        <begin position="152"/>
        <end position="167"/>
    </location>
</feature>
<feature type="disulfide bond" evidence="13">
    <location>
        <begin position="44"/>
        <end position="59"/>
    </location>
</feature>
<feature type="disulfide bond" evidence="13">
    <location>
        <begin position="65"/>
        <end position="77"/>
    </location>
</feature>
<evidence type="ECO:0000256" key="13">
    <source>
        <dbReference type="PROSITE-ProRule" id="PRU00124"/>
    </source>
</evidence>
<feature type="region of interest" description="Disordered" evidence="14">
    <location>
        <begin position="205"/>
        <end position="228"/>
    </location>
</feature>
<dbReference type="PANTHER" id="PTHR22722:SF14">
    <property type="entry name" value="MEGALIN, ISOFORM A"/>
    <property type="match status" value="1"/>
</dbReference>
<evidence type="ECO:0000256" key="10">
    <source>
        <dbReference type="ARBA" id="ARBA00023170"/>
    </source>
</evidence>
<dbReference type="GO" id="GO:0006898">
    <property type="term" value="P:receptor-mediated endocytosis"/>
    <property type="evidence" value="ECO:0007669"/>
    <property type="project" value="TreeGrafter"/>
</dbReference>
<name>A0AAF3J795_9BILA</name>
<accession>A0AAF3J795</accession>
<dbReference type="GO" id="GO:0012505">
    <property type="term" value="C:endomembrane system"/>
    <property type="evidence" value="ECO:0007669"/>
    <property type="project" value="UniProtKB-SubCell"/>
</dbReference>
<dbReference type="SMART" id="SM00192">
    <property type="entry name" value="LDLa"/>
    <property type="match status" value="5"/>
</dbReference>
<keyword evidence="10" id="KW-0675">Receptor</keyword>
<feature type="disulfide bond" evidence="13">
    <location>
        <begin position="84"/>
        <end position="99"/>
    </location>
</feature>
<evidence type="ECO:0000256" key="2">
    <source>
        <dbReference type="ARBA" id="ARBA00004308"/>
    </source>
</evidence>
<comment type="caution">
    <text evidence="12">Lacks conserved residue(s) required for the propagation of feature annotation.</text>
</comment>
<evidence type="ECO:0000256" key="8">
    <source>
        <dbReference type="ARBA" id="ARBA00023136"/>
    </source>
</evidence>
<dbReference type="InterPro" id="IPR000033">
    <property type="entry name" value="LDLR_classB_rpt"/>
</dbReference>
<evidence type="ECO:0000256" key="3">
    <source>
        <dbReference type="ARBA" id="ARBA00022536"/>
    </source>
</evidence>
<keyword evidence="18" id="KW-1185">Reference proteome</keyword>
<keyword evidence="16" id="KW-0732">Signal</keyword>
<proteinExistence type="predicted"/>
<evidence type="ECO:0000256" key="14">
    <source>
        <dbReference type="SAM" id="MobiDB-lite"/>
    </source>
</evidence>
<evidence type="ECO:0000313" key="19">
    <source>
        <dbReference type="WBParaSite" id="MBELARI_LOCUS20617"/>
    </source>
</evidence>